<dbReference type="Gene3D" id="1.10.510.10">
    <property type="entry name" value="Transferase(Phosphotransferase) domain 1"/>
    <property type="match status" value="1"/>
</dbReference>
<dbReference type="CDD" id="cd14014">
    <property type="entry name" value="STKc_PknB_like"/>
    <property type="match status" value="1"/>
</dbReference>
<gene>
    <name evidence="9" type="ORF">C667_10040</name>
</gene>
<feature type="domain" description="Protein kinase" evidence="7">
    <location>
        <begin position="486"/>
        <end position="775"/>
    </location>
</feature>
<dbReference type="PROSITE" id="PS51746">
    <property type="entry name" value="PPM_2"/>
    <property type="match status" value="1"/>
</dbReference>
<evidence type="ECO:0000313" key="9">
    <source>
        <dbReference type="EMBL" id="ENO97209.1"/>
    </source>
</evidence>
<dbReference type="SMART" id="SM00220">
    <property type="entry name" value="S_TKc"/>
    <property type="match status" value="1"/>
</dbReference>
<feature type="compositionally biased region" description="Low complexity" evidence="5">
    <location>
        <begin position="491"/>
        <end position="516"/>
    </location>
</feature>
<keyword evidence="10" id="KW-1185">Reference proteome</keyword>
<dbReference type="PANTHER" id="PTHR43289">
    <property type="entry name" value="MITOGEN-ACTIVATED PROTEIN KINASE KINASE KINASE 20-RELATED"/>
    <property type="match status" value="1"/>
</dbReference>
<evidence type="ECO:0000313" key="10">
    <source>
        <dbReference type="Proteomes" id="UP000013047"/>
    </source>
</evidence>
<evidence type="ECO:0000256" key="2">
    <source>
        <dbReference type="ARBA" id="ARBA00022741"/>
    </source>
</evidence>
<dbReference type="InterPro" id="IPR011009">
    <property type="entry name" value="Kinase-like_dom_sf"/>
</dbReference>
<dbReference type="RefSeq" id="WP_004361893.1">
    <property type="nucleotide sequence ID" value="NZ_AMXF01000059.1"/>
</dbReference>
<dbReference type="SUPFAM" id="SSF81606">
    <property type="entry name" value="PP2C-like"/>
    <property type="match status" value="1"/>
</dbReference>
<dbReference type="SUPFAM" id="SSF56112">
    <property type="entry name" value="Protein kinase-like (PK-like)"/>
    <property type="match status" value="1"/>
</dbReference>
<organism evidence="9 10">
    <name type="scientific">Thauera phenylacetica B4P</name>
    <dbReference type="NCBI Taxonomy" id="1234382"/>
    <lineage>
        <taxon>Bacteria</taxon>
        <taxon>Pseudomonadati</taxon>
        <taxon>Pseudomonadota</taxon>
        <taxon>Betaproteobacteria</taxon>
        <taxon>Rhodocyclales</taxon>
        <taxon>Zoogloeaceae</taxon>
        <taxon>Thauera</taxon>
    </lineage>
</organism>
<dbReference type="InterPro" id="IPR000719">
    <property type="entry name" value="Prot_kinase_dom"/>
</dbReference>
<evidence type="ECO:0000259" key="8">
    <source>
        <dbReference type="PROSITE" id="PS51746"/>
    </source>
</evidence>
<evidence type="ECO:0000256" key="5">
    <source>
        <dbReference type="SAM" id="MobiDB-lite"/>
    </source>
</evidence>
<reference evidence="9 10" key="1">
    <citation type="submission" date="2012-09" db="EMBL/GenBank/DDBJ databases">
        <title>Draft Genome Sequences of 6 Strains from Genus Thauera.</title>
        <authorList>
            <person name="Liu B."/>
            <person name="Shapleigh J.P."/>
            <person name="Frostegard A.H."/>
        </authorList>
    </citation>
    <scope>NUCLEOTIDE SEQUENCE [LARGE SCALE GENOMIC DNA]</scope>
    <source>
        <strain evidence="9 10">B4P</strain>
    </source>
</reference>
<dbReference type="SMART" id="SM00331">
    <property type="entry name" value="PP2C_SIG"/>
    <property type="match status" value="1"/>
</dbReference>
<dbReference type="Gene3D" id="3.60.40.10">
    <property type="entry name" value="PPM-type phosphatase domain"/>
    <property type="match status" value="1"/>
</dbReference>
<evidence type="ECO:0000256" key="3">
    <source>
        <dbReference type="ARBA" id="ARBA00022777"/>
    </source>
</evidence>
<dbReference type="Pfam" id="PF00069">
    <property type="entry name" value="Pkinase"/>
    <property type="match status" value="1"/>
</dbReference>
<feature type="region of interest" description="Disordered" evidence="5">
    <location>
        <begin position="247"/>
        <end position="294"/>
    </location>
</feature>
<keyword evidence="2" id="KW-0547">Nucleotide-binding</keyword>
<feature type="compositionally biased region" description="Low complexity" evidence="5">
    <location>
        <begin position="460"/>
        <end position="476"/>
    </location>
</feature>
<feature type="region of interest" description="Disordered" evidence="5">
    <location>
        <begin position="392"/>
        <end position="534"/>
    </location>
</feature>
<dbReference type="Pfam" id="PF13672">
    <property type="entry name" value="PP2C_2"/>
    <property type="match status" value="1"/>
</dbReference>
<evidence type="ECO:0000259" key="7">
    <source>
        <dbReference type="PROSITE" id="PS50011"/>
    </source>
</evidence>
<keyword evidence="3" id="KW-0418">Kinase</keyword>
<keyword evidence="6" id="KW-1133">Transmembrane helix</keyword>
<feature type="compositionally biased region" description="Low complexity" evidence="5">
    <location>
        <begin position="400"/>
        <end position="440"/>
    </location>
</feature>
<feature type="transmembrane region" description="Helical" evidence="6">
    <location>
        <begin position="789"/>
        <end position="809"/>
    </location>
</feature>
<dbReference type="AlphaFoldDB" id="N6ZYJ5"/>
<dbReference type="GO" id="GO:0004674">
    <property type="term" value="F:protein serine/threonine kinase activity"/>
    <property type="evidence" value="ECO:0007669"/>
    <property type="project" value="TreeGrafter"/>
</dbReference>
<protein>
    <submittedName>
        <fullName evidence="9">Protein serine/threonine phosphatase</fullName>
    </submittedName>
</protein>
<keyword evidence="4" id="KW-0067">ATP-binding</keyword>
<dbReference type="Proteomes" id="UP000013047">
    <property type="component" value="Unassembled WGS sequence"/>
</dbReference>
<dbReference type="EMBL" id="AMXF01000059">
    <property type="protein sequence ID" value="ENO97209.1"/>
    <property type="molecule type" value="Genomic_DNA"/>
</dbReference>
<dbReference type="CDD" id="cd00143">
    <property type="entry name" value="PP2Cc"/>
    <property type="match status" value="1"/>
</dbReference>
<comment type="caution">
    <text evidence="9">The sequence shown here is derived from an EMBL/GenBank/DDBJ whole genome shotgun (WGS) entry which is preliminary data.</text>
</comment>
<dbReference type="InterPro" id="IPR001932">
    <property type="entry name" value="PPM-type_phosphatase-like_dom"/>
</dbReference>
<evidence type="ECO:0000256" key="1">
    <source>
        <dbReference type="ARBA" id="ARBA00022679"/>
    </source>
</evidence>
<keyword evidence="1" id="KW-0808">Transferase</keyword>
<sequence length="812" mass="85528">MKDLTPLEIHLGHATRPGPRPANEDFVAAAMPEGAERAAKGVLLAIADGVGGHAHGREAAEYTVRSLLADYFSTAHTWSVEKSLDTVLGAANRWLLAQSARSAETAGMATTLTALVLRGRRWHLAHVGDSRAYLWRDGTLLRLSEDHTWPHPELNNVLRRAVGLESRLLVDHDDGELAAGDVFVLLTDGVWNALGEVEIAALLARHPGAEKARGGGGRAAVGLVTPEPVTGGAAARGSAVRGAVAQENRVGLSGEGRTEAPGTSEQGMATQGTATQGTATRENGVGLSEEGGTAARDAEAGLDPQAAADALVDAALRAGGNDNASALVARVRSLPADNLHDRLAAGRRLPLPPRLAEGDTLDGLRVEAVLHVSRLTVLYRVCRIEDDTAAFAPAGAPTLPRTASTSPQPASTSPQPASTSPQPASTSPQPASTSSRAPSTSPQPAPTSPRALSTPPQPAPVHVGAPAGANAASISPDHVAERTASFAAAGAPTSGQPASTSSGAASTSPRPASTSPRPAPTPPQPAPAPVGAPAGANTAARWVLKTLLPAHEHDEDARRALVREEWLARRVPAQGFPQVADWPARAHLYYLMSWHEGESLKALLARGERLRAHEVAELGARMLRLVGVLHRLGIVHRDIKPDNLHLGRDGVLRLLDLGVAASEAEDLREINNPGTPSYMAPELFAGEPASEASDLYACGVTLYELLTRKFPYGEVEPFQHPRFGEPVPPTRHRPDTPAWLEAVLLKACARTPDARFETAEEFRLALERGAWQPLAVPRRTPLLERRPTLALKLLALGSLLLNLVLLFLLTRS</sequence>
<feature type="compositionally biased region" description="Pro residues" evidence="5">
    <location>
        <begin position="517"/>
        <end position="530"/>
    </location>
</feature>
<keyword evidence="6" id="KW-0472">Membrane</keyword>
<dbReference type="InterPro" id="IPR036457">
    <property type="entry name" value="PPM-type-like_dom_sf"/>
</dbReference>
<dbReference type="SMART" id="SM00332">
    <property type="entry name" value="PP2Cc"/>
    <property type="match status" value="1"/>
</dbReference>
<keyword evidence="6" id="KW-0812">Transmembrane</keyword>
<feature type="domain" description="PPM-type phosphatase" evidence="8">
    <location>
        <begin position="10"/>
        <end position="331"/>
    </location>
</feature>
<dbReference type="PANTHER" id="PTHR43289:SF34">
    <property type="entry name" value="SERINE_THREONINE-PROTEIN KINASE YBDM-RELATED"/>
    <property type="match status" value="1"/>
</dbReference>
<name>N6ZYJ5_9RHOO</name>
<dbReference type="PROSITE" id="PS50011">
    <property type="entry name" value="PROTEIN_KINASE_DOM"/>
    <property type="match status" value="1"/>
</dbReference>
<dbReference type="GO" id="GO:0005524">
    <property type="term" value="F:ATP binding"/>
    <property type="evidence" value="ECO:0007669"/>
    <property type="project" value="UniProtKB-KW"/>
</dbReference>
<feature type="compositionally biased region" description="Low complexity" evidence="5">
    <location>
        <begin position="266"/>
        <end position="280"/>
    </location>
</feature>
<proteinExistence type="predicted"/>
<accession>N6ZYJ5</accession>
<evidence type="ECO:0000256" key="6">
    <source>
        <dbReference type="SAM" id="Phobius"/>
    </source>
</evidence>
<evidence type="ECO:0000256" key="4">
    <source>
        <dbReference type="ARBA" id="ARBA00022840"/>
    </source>
</evidence>